<sequence>MTVMAAVGLQTIGGTPAKADGPPAPVKGSETAAALEAKKTGKPVEATLLRTETSTTWVNPDGNAKLEITALPQRVRRADGTWSGIDLTLKQRADGSLAPAASPADVVFSGGGAAPLVSFTDRSRSRSLRLGWKASLPKPTVNGPTATYAAVLPDVDLKITATMFGYSEVLVVKTPEAAKNPALAKIQFTTQTTGVTLRTDSHNGVDAVDTVGRRVFHANTPTMWDSNKEAAGSQSAQPRNSMPSGSEQSQVEKPPVEMPTQVGAGTLTITPDQEMLKDPATKYPVYIDPDFTGNRNHWGYIDKAYPSNVCWDNSCKYSNGTPYPPRSGSYGGAGPIRSMFLMDVDPLPKGAFVGEATFTITGSWTSDWSCTATPDVELWQTYTINGNETWNNFTGSDHWLVRQDTQNASLGHTGCGEKKLEFNALAAARRASSGGWNSLALGLKAPSDSEGSDSSWMRFKLDPKLTIFYNQRPDQPSQLKVSGKTCSATTWPLIGKISDREAPEVTAVGTDPDGAKGQQLTSMEFEWGSYDPTTKVMTKIGSPIDPHQYASGRTWSTRIPQDNTRSLADGTYYVKARSYDTWKTDEQGVSYWSNPCFFRVDTTIPDEVVTINPVAGPGESAPVYPDDTWAGAINKPGWFELKAPQVGATNDVAYYKYSIGTDQPTAQVTAGTDADRTARVQITPPTFGPTVLYVKAYDAVGNTDDKKSLFSKTFFVQAPSCGENAYIVCPQISAGFWSLGEGTGAVSQDQSGNNHTLMFGAPAYWTDGRPDLGKAIGFDGLSACGNTNTAVVACPNSNNTTNKVPVIRTDLSFTVTAWVNLRSLPKHNMVVVSQSGNHGPGFSLYYKYISDTEKYWSFLMTKSDVLPSDPKYVSRRSISNSDYPAQQDTWTHLAAVYESSKGTLNLYMNGKSVGETDVVETNGFRASWTAGGSLQVGRNWYNDKYTDYLDGSIQDLHIYPGAFTTTSDGMILADANRNIRLPVPNP</sequence>
<dbReference type="InterPro" id="IPR042837">
    <property type="entry name" value="PTX3"/>
</dbReference>
<evidence type="ECO:0000313" key="5">
    <source>
        <dbReference type="EMBL" id="MBO2446382.1"/>
    </source>
</evidence>
<keyword evidence="6" id="KW-1185">Reference proteome</keyword>
<feature type="compositionally biased region" description="Polar residues" evidence="3">
    <location>
        <begin position="232"/>
        <end position="251"/>
    </location>
</feature>
<dbReference type="AlphaFoldDB" id="A0A939P6G1"/>
<reference evidence="5" key="1">
    <citation type="submission" date="2021-03" db="EMBL/GenBank/DDBJ databases">
        <authorList>
            <person name="Kanchanasin P."/>
            <person name="Saeng-In P."/>
            <person name="Phongsopitanun W."/>
            <person name="Yuki M."/>
            <person name="Kudo T."/>
            <person name="Ohkuma M."/>
            <person name="Tanasupawat S."/>
        </authorList>
    </citation>
    <scope>NUCLEOTIDE SEQUENCE</scope>
    <source>
        <strain evidence="5">GKU 128</strain>
    </source>
</reference>
<dbReference type="InterPro" id="IPR013320">
    <property type="entry name" value="ConA-like_dom_sf"/>
</dbReference>
<dbReference type="Gene3D" id="2.60.120.200">
    <property type="match status" value="1"/>
</dbReference>
<dbReference type="PANTHER" id="PTHR46943:SF1">
    <property type="entry name" value="PENTRAXIN-RELATED PROTEIN PTX3"/>
    <property type="match status" value="1"/>
</dbReference>
<keyword evidence="1" id="KW-0732">Signal</keyword>
<proteinExistence type="predicted"/>
<dbReference type="Pfam" id="PF13385">
    <property type="entry name" value="Laminin_G_3"/>
    <property type="match status" value="1"/>
</dbReference>
<dbReference type="Proteomes" id="UP000669179">
    <property type="component" value="Unassembled WGS sequence"/>
</dbReference>
<evidence type="ECO:0000256" key="3">
    <source>
        <dbReference type="SAM" id="MobiDB-lite"/>
    </source>
</evidence>
<dbReference type="InterPro" id="IPR006558">
    <property type="entry name" value="LamG-like"/>
</dbReference>
<dbReference type="GO" id="GO:0006955">
    <property type="term" value="P:immune response"/>
    <property type="evidence" value="ECO:0007669"/>
    <property type="project" value="InterPro"/>
</dbReference>
<protein>
    <submittedName>
        <fullName evidence="5">LamG domain-containing protein</fullName>
    </submittedName>
</protein>
<gene>
    <name evidence="5" type="ORF">J4573_04720</name>
</gene>
<organism evidence="5 6">
    <name type="scientific">Actinomadura barringtoniae</name>
    <dbReference type="NCBI Taxonomy" id="1427535"/>
    <lineage>
        <taxon>Bacteria</taxon>
        <taxon>Bacillati</taxon>
        <taxon>Actinomycetota</taxon>
        <taxon>Actinomycetes</taxon>
        <taxon>Streptosporangiales</taxon>
        <taxon>Thermomonosporaceae</taxon>
        <taxon>Actinomadura</taxon>
    </lineage>
</organism>
<feature type="domain" description="LamG-like jellyroll fold" evidence="4">
    <location>
        <begin position="811"/>
        <end position="966"/>
    </location>
</feature>
<dbReference type="SUPFAM" id="SSF49899">
    <property type="entry name" value="Concanavalin A-like lectins/glucanases"/>
    <property type="match status" value="1"/>
</dbReference>
<evidence type="ECO:0000256" key="2">
    <source>
        <dbReference type="ARBA" id="ARBA00023157"/>
    </source>
</evidence>
<accession>A0A939P6G1</accession>
<keyword evidence="2" id="KW-1015">Disulfide bond</keyword>
<feature type="region of interest" description="Disordered" evidence="3">
    <location>
        <begin position="219"/>
        <end position="272"/>
    </location>
</feature>
<evidence type="ECO:0000313" key="6">
    <source>
        <dbReference type="Proteomes" id="UP000669179"/>
    </source>
</evidence>
<evidence type="ECO:0000256" key="1">
    <source>
        <dbReference type="ARBA" id="ARBA00022729"/>
    </source>
</evidence>
<dbReference type="PANTHER" id="PTHR46943">
    <property type="entry name" value="PENTRAXIN-RELATED PROTEIN PTX3"/>
    <property type="match status" value="1"/>
</dbReference>
<dbReference type="SMART" id="SM00560">
    <property type="entry name" value="LamGL"/>
    <property type="match status" value="1"/>
</dbReference>
<dbReference type="EMBL" id="JAGEOJ010000002">
    <property type="protein sequence ID" value="MBO2446382.1"/>
    <property type="molecule type" value="Genomic_DNA"/>
</dbReference>
<comment type="caution">
    <text evidence="5">The sequence shown here is derived from an EMBL/GenBank/DDBJ whole genome shotgun (WGS) entry which is preliminary data.</text>
</comment>
<name>A0A939P6G1_9ACTN</name>
<evidence type="ECO:0000259" key="4">
    <source>
        <dbReference type="SMART" id="SM00560"/>
    </source>
</evidence>